<feature type="region of interest" description="Disordered" evidence="4">
    <location>
        <begin position="1591"/>
        <end position="1613"/>
    </location>
</feature>
<dbReference type="OrthoDB" id="541985at2759"/>
<dbReference type="SUPFAM" id="SSF117281">
    <property type="entry name" value="Kelch motif"/>
    <property type="match status" value="3"/>
</dbReference>
<feature type="signal peptide" evidence="6">
    <location>
        <begin position="1"/>
        <end position="27"/>
    </location>
</feature>
<keyword evidence="6" id="KW-0732">Signal</keyword>
<evidence type="ECO:0000256" key="5">
    <source>
        <dbReference type="SAM" id="Phobius"/>
    </source>
</evidence>
<sequence>MFGCHDPRRGAHVVVLLTCALVCVARAQWLGLDLAVPDARAFHGATAGDNDTSIFMFGGHSQTQDRCLRDLWKLNTRTEKWKLIEDDVDDLLVGFVADLPPAVFGHSLVFIRSGADCMNRGCLVVFGGQMNNARHRIDSVAPSPRFLSDVWLKSLETGEWRILKGAGETEFPARAMHASVMLTSGTNNPSVLVFGGNFEDNILADTLRLEFQTDNGTVQGVVWEGKAPAPVPLQWHTAVEHEGFVYVFGGVQNSSITGGQNYSNKLFRYSPTEDKWLEMASAQFGRAFHEAFVRGSQMIVFGGQMSQANIDRHFNKTTRRLESWVAMEIYDFSTDEWWTEEERMGLLNWTDSPPALKGAAGVMSSGKFYHLGGRTAVAFREEPDVTYVLEPETLVWRALEAVKPPARIEGTLVEVTYGKLILFGGRSIQFYLPLGQTGSQLPWKITFYFENIWSYEKGKDSKTLGRWSPIRVHSQTAGSRTGHALVAVNETYLLLYGGYSRRRSDSEWDLDNAVWALELQENNTASWQSLTEHRKNPDILQTAGRHGHTAVYLWHARDDGLREGVMVVFGGVVVKGGLEDPLQASDGSVVNELWAFNPANRTWAKLPSQRIEPMRRFRHSCVRSTLNTMVCYGGVDDRDALLTDVWLFELHGIVGNRVNGTWNQIHTSGPGPGARSFSSFTAVSGTAGMFVLFGGEILPQNSIEGSASIPRNRNDTWVLQVACGRGHWYEVFPQSRDEILPHIFHSAAFLEAGHLAVFGGVEWNETSKPNFPGSLPTSRNILWVLDWEQCLSNEGSFEGECPDAFRPNDKCVTSRHQASLMVEVAGMDAESMGELSDPAGMVPMIQDVEGAALRYESKQYFKENATWQLKGIQLRTENVSAVVSLEVGGVAVGKAAVDLQAGNDVLTTLTIEQPTTLTVIVKDESEQIDVIGADVTVFLVTLGEESDGSCANPWECGPVQSGDRGTATFKLHPITPQNPLTQQYVVVVRFGSVCTERVLDAIDFNAPSPVISISLPGVFASDAVPGDTGAGRSIQVSLLWGTSVEDSNASEGTRCGESQSAVKQTLKTDGSSVNVQLMKSGLASPLKQWSRQMRSDRVTILHLTNVPSGEYYVKVMQNPSNQVIVETQLEVISSENRNIHFKVPITFRDIQFRIQFNRFFGKGTVDVPEPAKSAKAMLYYGEWDDPNAKIPSQHLARDGIASLDGLATFQGLTMGIAYTAFFKYEDVSLNGGTQFTLSEDVPENTTVVNANQALFCSGNTELQMEVGETLPEGDLNNALYRPGTTCEWNISLSLRDETTLLIDVCEMGPKEEVQITEYPLGGTTVHHADNQQSCFQDKTLAIYTKRLHVSFLADNGPHVGHGFTITLAPKRVTIAAVGDEEGGGGGEGNGLVLGLVGLAVAVTTLSVGVTMLWCFVVKPARRRRYLHHARNSQRSDEPGQNQVIMAVLRRPTPGHVVNNLEELVYNPKSMGKNGATCTICITDFEKGDKLRKLPCGHLFHEVCITRWLSQAVDCPMCRKSLVPDSDSSRGAGSGDLSRGQESGELAGTRLIVLAGTDGVPINMEDVRNQLHVGPSSFENSDMVSATLWEGPMEQPPASHRSISRSGSSSMGSGGHRFLDAPNLQPRGPATVMVVRSDGRMIRMNSTNLDEVECLPREGLHAREQDARAGAVVPANAVFDGLPDRPSDHTSSRPGGQPSG</sequence>
<dbReference type="InterPro" id="IPR015915">
    <property type="entry name" value="Kelch-typ_b-propeller"/>
</dbReference>
<feature type="compositionally biased region" description="Low complexity" evidence="4">
    <location>
        <begin position="1524"/>
        <end position="1539"/>
    </location>
</feature>
<dbReference type="Pfam" id="PF24981">
    <property type="entry name" value="Beta-prop_ATRN-LZTR1"/>
    <property type="match status" value="1"/>
</dbReference>
<comment type="caution">
    <text evidence="8">The sequence shown here is derived from an EMBL/GenBank/DDBJ whole genome shotgun (WGS) entry which is preliminary data.</text>
</comment>
<keyword evidence="5" id="KW-0812">Transmembrane</keyword>
<keyword evidence="3" id="KW-0862">Zinc</keyword>
<dbReference type="Proteomes" id="UP000708148">
    <property type="component" value="Unassembled WGS sequence"/>
</dbReference>
<accession>A0A8S1IKL4</accession>
<evidence type="ECO:0000313" key="9">
    <source>
        <dbReference type="Proteomes" id="UP000708148"/>
    </source>
</evidence>
<keyword evidence="3" id="KW-0479">Metal-binding</keyword>
<keyword evidence="9" id="KW-1185">Reference proteome</keyword>
<keyword evidence="2" id="KW-0677">Repeat</keyword>
<proteinExistence type="predicted"/>
<feature type="transmembrane region" description="Helical" evidence="5">
    <location>
        <begin position="1391"/>
        <end position="1416"/>
    </location>
</feature>
<evidence type="ECO:0000256" key="6">
    <source>
        <dbReference type="SAM" id="SignalP"/>
    </source>
</evidence>
<dbReference type="GO" id="GO:0008270">
    <property type="term" value="F:zinc ion binding"/>
    <property type="evidence" value="ECO:0007669"/>
    <property type="project" value="UniProtKB-KW"/>
</dbReference>
<evidence type="ECO:0000256" key="2">
    <source>
        <dbReference type="ARBA" id="ARBA00022737"/>
    </source>
</evidence>
<dbReference type="EMBL" id="CAJHUC010000343">
    <property type="protein sequence ID" value="CAD7695431.1"/>
    <property type="molecule type" value="Genomic_DNA"/>
</dbReference>
<dbReference type="CDD" id="cd16454">
    <property type="entry name" value="RING-H2_PA-TM-RING"/>
    <property type="match status" value="1"/>
</dbReference>
<dbReference type="PROSITE" id="PS50089">
    <property type="entry name" value="ZF_RING_2"/>
    <property type="match status" value="1"/>
</dbReference>
<evidence type="ECO:0000259" key="7">
    <source>
        <dbReference type="PROSITE" id="PS50089"/>
    </source>
</evidence>
<organism evidence="8 9">
    <name type="scientific">Ostreobium quekettii</name>
    <dbReference type="NCBI Taxonomy" id="121088"/>
    <lineage>
        <taxon>Eukaryota</taxon>
        <taxon>Viridiplantae</taxon>
        <taxon>Chlorophyta</taxon>
        <taxon>core chlorophytes</taxon>
        <taxon>Ulvophyceae</taxon>
        <taxon>TCBD clade</taxon>
        <taxon>Bryopsidales</taxon>
        <taxon>Ostreobineae</taxon>
        <taxon>Ostreobiaceae</taxon>
        <taxon>Ostreobium</taxon>
    </lineage>
</organism>
<keyword evidence="1" id="KW-0880">Kelch repeat</keyword>
<feature type="region of interest" description="Disordered" evidence="4">
    <location>
        <begin position="1676"/>
        <end position="1699"/>
    </location>
</feature>
<keyword evidence="5" id="KW-1133">Transmembrane helix</keyword>
<dbReference type="Gene3D" id="2.120.10.80">
    <property type="entry name" value="Kelch-type beta propeller"/>
    <property type="match status" value="3"/>
</dbReference>
<dbReference type="Gene3D" id="3.30.40.10">
    <property type="entry name" value="Zinc/RING finger domain, C3HC4 (zinc finger)"/>
    <property type="match status" value="1"/>
</dbReference>
<dbReference type="SMART" id="SM00184">
    <property type="entry name" value="RING"/>
    <property type="match status" value="1"/>
</dbReference>
<protein>
    <recommendedName>
        <fullName evidence="7">RING-type domain-containing protein</fullName>
    </recommendedName>
</protein>
<dbReference type="PANTHER" id="PTHR23244">
    <property type="entry name" value="KELCH REPEAT DOMAIN"/>
    <property type="match status" value="1"/>
</dbReference>
<feature type="domain" description="RING-type" evidence="7">
    <location>
        <begin position="1477"/>
        <end position="1518"/>
    </location>
</feature>
<evidence type="ECO:0000256" key="1">
    <source>
        <dbReference type="ARBA" id="ARBA00022441"/>
    </source>
</evidence>
<reference evidence="8" key="1">
    <citation type="submission" date="2020-12" db="EMBL/GenBank/DDBJ databases">
        <authorList>
            <person name="Iha C."/>
        </authorList>
    </citation>
    <scope>NUCLEOTIDE SEQUENCE</scope>
</reference>
<keyword evidence="3" id="KW-0863">Zinc-finger</keyword>
<dbReference type="InterPro" id="IPR013083">
    <property type="entry name" value="Znf_RING/FYVE/PHD"/>
</dbReference>
<feature type="region of interest" description="Disordered" evidence="4">
    <location>
        <begin position="1522"/>
        <end position="1542"/>
    </location>
</feature>
<feature type="compositionally biased region" description="Low complexity" evidence="4">
    <location>
        <begin position="1598"/>
        <end position="1610"/>
    </location>
</feature>
<dbReference type="SUPFAM" id="SSF57850">
    <property type="entry name" value="RING/U-box"/>
    <property type="match status" value="1"/>
</dbReference>
<name>A0A8S1IKL4_9CHLO</name>
<keyword evidence="5" id="KW-0472">Membrane</keyword>
<dbReference type="Pfam" id="PF13639">
    <property type="entry name" value="zf-RING_2"/>
    <property type="match status" value="1"/>
</dbReference>
<gene>
    <name evidence="8" type="ORF">OSTQU699_LOCUS792</name>
</gene>
<dbReference type="InterPro" id="IPR001841">
    <property type="entry name" value="Znf_RING"/>
</dbReference>
<evidence type="ECO:0000256" key="3">
    <source>
        <dbReference type="PROSITE-ProRule" id="PRU00175"/>
    </source>
</evidence>
<dbReference type="Pfam" id="PF24681">
    <property type="entry name" value="Kelch_KLHDC2_KLHL20_DRC7"/>
    <property type="match status" value="1"/>
</dbReference>
<feature type="compositionally biased region" description="Basic and acidic residues" evidence="4">
    <location>
        <begin position="1681"/>
        <end position="1690"/>
    </location>
</feature>
<evidence type="ECO:0000313" key="8">
    <source>
        <dbReference type="EMBL" id="CAD7695431.1"/>
    </source>
</evidence>
<evidence type="ECO:0000256" key="4">
    <source>
        <dbReference type="SAM" id="MobiDB-lite"/>
    </source>
</evidence>
<feature type="chain" id="PRO_5035788294" description="RING-type domain-containing protein" evidence="6">
    <location>
        <begin position="28"/>
        <end position="1699"/>
    </location>
</feature>
<dbReference type="InterPro" id="IPR056737">
    <property type="entry name" value="Beta-prop_ATRN-MKLN-like"/>
</dbReference>